<dbReference type="Proteomes" id="UP000534294">
    <property type="component" value="Unassembled WGS sequence"/>
</dbReference>
<feature type="domain" description="DUF4062" evidence="1">
    <location>
        <begin position="8"/>
        <end position="61"/>
    </location>
</feature>
<evidence type="ECO:0000313" key="3">
    <source>
        <dbReference type="Proteomes" id="UP000534294"/>
    </source>
</evidence>
<dbReference type="RefSeq" id="WP_184209156.1">
    <property type="nucleotide sequence ID" value="NZ_JACHIF010000005.1"/>
</dbReference>
<sequence>MSDKKYSVFISSTFEDLKEEREAVLRAILQHGHFPLGMELWGAANDQQWEIIKRQIDVADYLS</sequence>
<protein>
    <recommendedName>
        <fullName evidence="1">DUF4062 domain-containing protein</fullName>
    </recommendedName>
</protein>
<accession>A0A7W7YLW5</accession>
<name>A0A7W7YLW5_9BACT</name>
<comment type="caution">
    <text evidence="2">The sequence shown here is derived from an EMBL/GenBank/DDBJ whole genome shotgun (WGS) entry which is preliminary data.</text>
</comment>
<evidence type="ECO:0000313" key="2">
    <source>
        <dbReference type="EMBL" id="MBB5038382.1"/>
    </source>
</evidence>
<evidence type="ECO:0000259" key="1">
    <source>
        <dbReference type="Pfam" id="PF13271"/>
    </source>
</evidence>
<gene>
    <name evidence="2" type="ORF">HNQ64_002645</name>
</gene>
<keyword evidence="3" id="KW-1185">Reference proteome</keyword>
<dbReference type="AlphaFoldDB" id="A0A7W7YLW5"/>
<dbReference type="InterPro" id="IPR025139">
    <property type="entry name" value="DUF4062"/>
</dbReference>
<reference evidence="2 3" key="1">
    <citation type="submission" date="2020-08" db="EMBL/GenBank/DDBJ databases">
        <title>Genomic Encyclopedia of Type Strains, Phase IV (KMG-IV): sequencing the most valuable type-strain genomes for metagenomic binning, comparative biology and taxonomic classification.</title>
        <authorList>
            <person name="Goeker M."/>
        </authorList>
    </citation>
    <scope>NUCLEOTIDE SEQUENCE [LARGE SCALE GENOMIC DNA]</scope>
    <source>
        <strain evidence="2 3">DSM 12251</strain>
    </source>
</reference>
<dbReference type="Pfam" id="PF13271">
    <property type="entry name" value="DUF4062"/>
    <property type="match status" value="1"/>
</dbReference>
<dbReference type="EMBL" id="JACHIF010000005">
    <property type="protein sequence ID" value="MBB5038382.1"/>
    <property type="molecule type" value="Genomic_DNA"/>
</dbReference>
<proteinExistence type="predicted"/>
<organism evidence="2 3">
    <name type="scientific">Prosthecobacter dejongeii</name>
    <dbReference type="NCBI Taxonomy" id="48465"/>
    <lineage>
        <taxon>Bacteria</taxon>
        <taxon>Pseudomonadati</taxon>
        <taxon>Verrucomicrobiota</taxon>
        <taxon>Verrucomicrobiia</taxon>
        <taxon>Verrucomicrobiales</taxon>
        <taxon>Verrucomicrobiaceae</taxon>
        <taxon>Prosthecobacter</taxon>
    </lineage>
</organism>